<dbReference type="AlphaFoldDB" id="A0A4Y9T4T3"/>
<keyword evidence="1" id="KW-0175">Coiled coil</keyword>
<dbReference type="RefSeq" id="WP_135189302.1">
    <property type="nucleotide sequence ID" value="NZ_SPUM01000047.1"/>
</dbReference>
<organism evidence="2 3">
    <name type="scientific">Massilia horti</name>
    <dbReference type="NCBI Taxonomy" id="2562153"/>
    <lineage>
        <taxon>Bacteria</taxon>
        <taxon>Pseudomonadati</taxon>
        <taxon>Pseudomonadota</taxon>
        <taxon>Betaproteobacteria</taxon>
        <taxon>Burkholderiales</taxon>
        <taxon>Oxalobacteraceae</taxon>
        <taxon>Telluria group</taxon>
        <taxon>Massilia</taxon>
    </lineage>
</organism>
<feature type="coiled-coil region" evidence="1">
    <location>
        <begin position="38"/>
        <end position="69"/>
    </location>
</feature>
<protein>
    <recommendedName>
        <fullName evidence="4">tRNA_anti-like</fullName>
    </recommendedName>
</protein>
<name>A0A4Y9T4T3_9BURK</name>
<evidence type="ECO:0000313" key="2">
    <source>
        <dbReference type="EMBL" id="TFW32921.1"/>
    </source>
</evidence>
<dbReference type="EMBL" id="SPUM01000047">
    <property type="protein sequence ID" value="TFW32921.1"/>
    <property type="molecule type" value="Genomic_DNA"/>
</dbReference>
<evidence type="ECO:0000256" key="1">
    <source>
        <dbReference type="SAM" id="Coils"/>
    </source>
</evidence>
<dbReference type="Pfam" id="PF12869">
    <property type="entry name" value="tRNA_anti-like"/>
    <property type="match status" value="1"/>
</dbReference>
<dbReference type="InterPro" id="IPR024422">
    <property type="entry name" value="Protein_unknown_function_OB"/>
</dbReference>
<comment type="caution">
    <text evidence="2">The sequence shown here is derived from an EMBL/GenBank/DDBJ whole genome shotgun (WGS) entry which is preliminary data.</text>
</comment>
<proteinExistence type="predicted"/>
<gene>
    <name evidence="2" type="ORF">E4O92_08330</name>
</gene>
<accession>A0A4Y9T4T3</accession>
<reference evidence="2 3" key="1">
    <citation type="submission" date="2019-03" db="EMBL/GenBank/DDBJ databases">
        <title>Draft genome of Massilia hortus sp. nov., a novel bacterial species of the Oxalobacteraceae family.</title>
        <authorList>
            <person name="Peta V."/>
            <person name="Raths R."/>
            <person name="Bucking H."/>
        </authorList>
    </citation>
    <scope>NUCLEOTIDE SEQUENCE [LARGE SCALE GENOMIC DNA]</scope>
    <source>
        <strain evidence="2 3">ONC3</strain>
    </source>
</reference>
<keyword evidence="3" id="KW-1185">Reference proteome</keyword>
<dbReference type="OrthoDB" id="6896489at2"/>
<sequence>MKKVLKWVGGGFLALIVLGVIVEATKSPEEKAADRAALEQDKIASAAAKEEKAKAKAEAKAERARKKLEALPDVTAHDIAVAYNENTVAADEQYKDKEFKVTGTVSDINTDLFGRPFLTLRGGVNEFMEPQFAFDKSAGSQLAKLKKGSRVTMTCTGRGDIAKVAMADDCTLVENM</sequence>
<evidence type="ECO:0008006" key="4">
    <source>
        <dbReference type="Google" id="ProtNLM"/>
    </source>
</evidence>
<evidence type="ECO:0000313" key="3">
    <source>
        <dbReference type="Proteomes" id="UP000297258"/>
    </source>
</evidence>
<dbReference type="Proteomes" id="UP000297258">
    <property type="component" value="Unassembled WGS sequence"/>
</dbReference>